<keyword evidence="3" id="KW-1185">Reference proteome</keyword>
<proteinExistence type="predicted"/>
<protein>
    <recommendedName>
        <fullName evidence="4">DUF5723 domain-containing protein</fullName>
    </recommendedName>
</protein>
<feature type="signal peptide" evidence="1">
    <location>
        <begin position="1"/>
        <end position="21"/>
    </location>
</feature>
<evidence type="ECO:0000256" key="1">
    <source>
        <dbReference type="SAM" id="SignalP"/>
    </source>
</evidence>
<evidence type="ECO:0000313" key="2">
    <source>
        <dbReference type="EMBL" id="SFB69270.1"/>
    </source>
</evidence>
<reference evidence="3" key="1">
    <citation type="submission" date="2016-10" db="EMBL/GenBank/DDBJ databases">
        <authorList>
            <person name="Varghese N."/>
            <person name="Submissions S."/>
        </authorList>
    </citation>
    <scope>NUCLEOTIDE SEQUENCE [LARGE SCALE GENOMIC DNA]</scope>
    <source>
        <strain evidence="3">ATCC 43811</strain>
    </source>
</reference>
<organism evidence="2 3">
    <name type="scientific">Brevinema andersonii</name>
    <dbReference type="NCBI Taxonomy" id="34097"/>
    <lineage>
        <taxon>Bacteria</taxon>
        <taxon>Pseudomonadati</taxon>
        <taxon>Spirochaetota</taxon>
        <taxon>Spirochaetia</taxon>
        <taxon>Brevinematales</taxon>
        <taxon>Brevinemataceae</taxon>
        <taxon>Brevinema</taxon>
    </lineage>
</organism>
<name>A0A1I1D8X9_BREAD</name>
<accession>A0A1I1D8X9</accession>
<feature type="chain" id="PRO_5015103032" description="DUF5723 domain-containing protein" evidence="1">
    <location>
        <begin position="22"/>
        <end position="512"/>
    </location>
</feature>
<dbReference type="AlphaFoldDB" id="A0A1I1D8X9"/>
<evidence type="ECO:0008006" key="4">
    <source>
        <dbReference type="Google" id="ProtNLM"/>
    </source>
</evidence>
<gene>
    <name evidence="2" type="ORF">SAMN02745150_00257</name>
</gene>
<dbReference type="EMBL" id="FOKY01000001">
    <property type="protein sequence ID" value="SFB69270.1"/>
    <property type="molecule type" value="Genomic_DNA"/>
</dbReference>
<dbReference type="Proteomes" id="UP000240042">
    <property type="component" value="Unassembled WGS sequence"/>
</dbReference>
<dbReference type="OrthoDB" id="367213at2"/>
<sequence length="512" mass="56398">MKNLLLSIIFSSVVLPARVFAASYATEQRIWKDAASMGMGGVGVSTYGYRFSAIRNPAMLGLMNEHTIIPFIDIGMVIDPGMISLIKDAKGVLDGSKDYAQLDYDSMMNRVANIGINGPLSVGFFGKGLGVWTTSSSDVSFGFRLSDHPLVQGISLNALVSTSKEVLNLIEQSNGDINKVNTTALVTTLTNGLLESLIGSGKSEAEAVQHVNNLINQYVGTSGKDYVGGKDTIPSTATVPKLDPKELLPLASLTAVVEMTANIGYGYQIPFAGLDDVSGLALGGTFRFSQRFKMSEKDADITELVGRYSQNALANIYQGQSFSSDFGMTLRIQNWVAAIAVRDAFSTAYKWKPLDGKISFLPDSQIPMSLDFGTSYKFFFKNKFIQEIGMYFEFEDTLNKMTDWSMKIRTGVEFKLLNFLDLRFGMYDLFPTAGVGMGWKWGRIDFSYYRKTYFGGTPLAFYSDQLYLNFSLGLDNTPARKKAAKERKAAKIKARRVANELAQDIIDDIKNP</sequence>
<dbReference type="RefSeq" id="WP_092317508.1">
    <property type="nucleotide sequence ID" value="NZ_FOKY01000001.1"/>
</dbReference>
<evidence type="ECO:0000313" key="3">
    <source>
        <dbReference type="Proteomes" id="UP000240042"/>
    </source>
</evidence>
<keyword evidence="1" id="KW-0732">Signal</keyword>